<dbReference type="Pfam" id="PF10165">
    <property type="entry name" value="Ric8"/>
    <property type="match status" value="1"/>
</dbReference>
<dbReference type="GO" id="GO:0001965">
    <property type="term" value="F:G-protein alpha-subunit binding"/>
    <property type="evidence" value="ECO:0007669"/>
    <property type="project" value="TreeGrafter"/>
</dbReference>
<proteinExistence type="inferred from homology"/>
<dbReference type="GO" id="GO:0005737">
    <property type="term" value="C:cytoplasm"/>
    <property type="evidence" value="ECO:0007669"/>
    <property type="project" value="TreeGrafter"/>
</dbReference>
<dbReference type="GO" id="GO:0005085">
    <property type="term" value="F:guanyl-nucleotide exchange factor activity"/>
    <property type="evidence" value="ECO:0007669"/>
    <property type="project" value="UniProtKB-KW"/>
</dbReference>
<protein>
    <submittedName>
        <fullName evidence="4">Bgt-3670</fullName>
    </submittedName>
</protein>
<evidence type="ECO:0000256" key="3">
    <source>
        <dbReference type="ARBA" id="ARBA00023186"/>
    </source>
</evidence>
<dbReference type="SUPFAM" id="SSF48371">
    <property type="entry name" value="ARM repeat"/>
    <property type="match status" value="1"/>
</dbReference>
<accession>A0A381LCP9</accession>
<dbReference type="EMBL" id="UIGY01000126">
    <property type="protein sequence ID" value="SUZ11417.1"/>
    <property type="molecule type" value="Genomic_DNA"/>
</dbReference>
<dbReference type="InterPro" id="IPR019318">
    <property type="entry name" value="Gua_nucleotide_exch_fac_Ric8"/>
</dbReference>
<keyword evidence="3" id="KW-0143">Chaperone</keyword>
<evidence type="ECO:0000256" key="2">
    <source>
        <dbReference type="ARBA" id="ARBA00022658"/>
    </source>
</evidence>
<sequence length="473" mass="53174">MFSSSASLPLSAGSERYSAKLDEVTKIIDVLEADIHKHTLDSLQRSTYLEKLKVYGRDPTHSDPIYTKQGISTLAHYAFNPLSDTDSQAALRCIANAMLLRPETRQIFLDLGLEETACDRLCKHSQETEFLISRILFLMTYDTNIDLEKLISQHDLARGICANLSRHSEKILKLQKVYSNDSTESMALSETLKLMFNITHFCPQKSTDFSPALKDLFEILINQPISVKNPMDPFVGPIINAIMNLPLEKNSTIIFPEGSPEISIDCCVRILERSLQAYEDQALEQNVPPLIILLRKINDCAPPTVQSHLQRLLLPSTEDREKILGRTDSLPSQLLRLSSNSVNPQIQESISTLLFELSGCDAKTFIHNLGYGYASGFLFKHKVPVPENCLQNPSIVTASSNDDLSSQVNPITGQLLEKEENVEIEEMTEEEKEREAEKLFVLFERLNKTGVISVNAPGIHSDSNRFEEVIDHK</sequence>
<dbReference type="PANTHER" id="PTHR12425">
    <property type="entry name" value="SYNEMBRYN"/>
    <property type="match status" value="1"/>
</dbReference>
<gene>
    <name evidence="4" type="ORF">BGT96224V2_LOCUS4602</name>
</gene>
<evidence type="ECO:0000313" key="4">
    <source>
        <dbReference type="EMBL" id="SUZ11417.1"/>
    </source>
</evidence>
<evidence type="ECO:0000256" key="1">
    <source>
        <dbReference type="ARBA" id="ARBA00009049"/>
    </source>
</evidence>
<keyword evidence="2" id="KW-0344">Guanine-nucleotide releasing factor</keyword>
<reference evidence="4" key="1">
    <citation type="submission" date="2018-07" db="EMBL/GenBank/DDBJ databases">
        <authorList>
            <person name="Quirk P.G."/>
            <person name="Krulwich T.A."/>
        </authorList>
    </citation>
    <scope>NUCLEOTIDE SEQUENCE</scope>
    <source>
        <strain evidence="4">96224</strain>
    </source>
</reference>
<dbReference type="GO" id="GO:0007186">
    <property type="term" value="P:G protein-coupled receptor signaling pathway"/>
    <property type="evidence" value="ECO:0007669"/>
    <property type="project" value="TreeGrafter"/>
</dbReference>
<dbReference type="InterPro" id="IPR016024">
    <property type="entry name" value="ARM-type_fold"/>
</dbReference>
<dbReference type="AlphaFoldDB" id="A0A381LCP9"/>
<organism evidence="4">
    <name type="scientific">Blumeria graminis f. sp. tritici 96224</name>
    <dbReference type="NCBI Taxonomy" id="1268274"/>
    <lineage>
        <taxon>Eukaryota</taxon>
        <taxon>Fungi</taxon>
        <taxon>Dikarya</taxon>
        <taxon>Ascomycota</taxon>
        <taxon>Pezizomycotina</taxon>
        <taxon>Leotiomycetes</taxon>
        <taxon>Erysiphales</taxon>
        <taxon>Erysiphaceae</taxon>
        <taxon>Blumeria</taxon>
    </lineage>
</organism>
<dbReference type="PANTHER" id="PTHR12425:SF5">
    <property type="entry name" value="SYNEMBRYN"/>
    <property type="match status" value="1"/>
</dbReference>
<name>A0A381LCP9_BLUGR</name>
<comment type="similarity">
    <text evidence="1">Belongs to the synembryn family.</text>
</comment>
<dbReference type="OrthoDB" id="5585685at2759"/>